<dbReference type="GO" id="GO:0031143">
    <property type="term" value="C:pseudopodium"/>
    <property type="evidence" value="ECO:0007669"/>
    <property type="project" value="UniProtKB-SubCell"/>
</dbReference>
<evidence type="ECO:0000256" key="8">
    <source>
        <dbReference type="ARBA" id="ARBA00047761"/>
    </source>
</evidence>
<comment type="subcellular location">
    <subcellularLocation>
        <location evidence="7">Cell projection</location>
        <location evidence="7">Pseudopodium</location>
    </subcellularLocation>
</comment>
<dbReference type="SMART" id="SM00156">
    <property type="entry name" value="PP2Ac"/>
    <property type="match status" value="1"/>
</dbReference>
<evidence type="ECO:0000256" key="9">
    <source>
        <dbReference type="ARBA" id="ARBA00048336"/>
    </source>
</evidence>
<dbReference type="PANTHER" id="PTHR11668:SF300">
    <property type="entry name" value="SERINE_THREONINE-PROTEIN PHOSPHATASE"/>
    <property type="match status" value="1"/>
</dbReference>
<dbReference type="Proteomes" id="UP000030764">
    <property type="component" value="Unassembled WGS sequence"/>
</dbReference>
<name>A0A085NS71_9BILA</name>
<dbReference type="EMBL" id="KL363319">
    <property type="protein sequence ID" value="KFD47628.1"/>
    <property type="molecule type" value="Genomic_DNA"/>
</dbReference>
<keyword evidence="4 11" id="KW-0378">Hydrolase</keyword>
<dbReference type="GO" id="GO:0005634">
    <property type="term" value="C:nucleus"/>
    <property type="evidence" value="ECO:0007669"/>
    <property type="project" value="TreeGrafter"/>
</dbReference>
<keyword evidence="5" id="KW-0904">Protein phosphatase</keyword>
<dbReference type="GO" id="GO:0007060">
    <property type="term" value="P:male meiosis chromosome segregation"/>
    <property type="evidence" value="ECO:0007669"/>
    <property type="project" value="UniProtKB-ARBA"/>
</dbReference>
<evidence type="ECO:0000256" key="4">
    <source>
        <dbReference type="ARBA" id="ARBA00022801"/>
    </source>
</evidence>
<evidence type="ECO:0000256" key="3">
    <source>
        <dbReference type="ARBA" id="ARBA00022723"/>
    </source>
</evidence>
<comment type="function">
    <text evidence="10">Probable phosphatase which plays a redundant role with gsp-4 in spermatogenesis by regulating sister chromatid segregation during meiosis. In addition, involved in sperm motility by controlling the dynamic disassembly of major sperm proteins (MSP) in the spermatozoan pseudopodium.</text>
</comment>
<accession>A0A085NS71</accession>
<evidence type="ECO:0000313" key="14">
    <source>
        <dbReference type="EMBL" id="KFD72317.1"/>
    </source>
</evidence>
<dbReference type="GO" id="GO:0004722">
    <property type="term" value="F:protein serine/threonine phosphatase activity"/>
    <property type="evidence" value="ECO:0007669"/>
    <property type="project" value="UniProtKB-EC"/>
</dbReference>
<evidence type="ECO:0000256" key="7">
    <source>
        <dbReference type="ARBA" id="ARBA00037818"/>
    </source>
</evidence>
<comment type="catalytic activity">
    <reaction evidence="9 11">
        <text>O-phospho-L-threonyl-[protein] + H2O = L-threonyl-[protein] + phosphate</text>
        <dbReference type="Rhea" id="RHEA:47004"/>
        <dbReference type="Rhea" id="RHEA-COMP:11060"/>
        <dbReference type="Rhea" id="RHEA-COMP:11605"/>
        <dbReference type="ChEBI" id="CHEBI:15377"/>
        <dbReference type="ChEBI" id="CHEBI:30013"/>
        <dbReference type="ChEBI" id="CHEBI:43474"/>
        <dbReference type="ChEBI" id="CHEBI:61977"/>
        <dbReference type="EC" id="3.1.3.16"/>
    </reaction>
</comment>
<dbReference type="OrthoDB" id="1930084at2759"/>
<dbReference type="GO" id="GO:0046872">
    <property type="term" value="F:metal ion binding"/>
    <property type="evidence" value="ECO:0007669"/>
    <property type="project" value="UniProtKB-KW"/>
</dbReference>
<dbReference type="InterPro" id="IPR004843">
    <property type="entry name" value="Calcineurin-like_PHP"/>
</dbReference>
<keyword evidence="6" id="KW-0464">Manganese</keyword>
<dbReference type="GO" id="GO:0018991">
    <property type="term" value="P:egg-laying behavior"/>
    <property type="evidence" value="ECO:0007669"/>
    <property type="project" value="UniProtKB-ARBA"/>
</dbReference>
<gene>
    <name evidence="13" type="ORF">M513_11491</name>
    <name evidence="14" type="ORF">M514_11491</name>
</gene>
<dbReference type="GO" id="GO:0005737">
    <property type="term" value="C:cytoplasm"/>
    <property type="evidence" value="ECO:0007669"/>
    <property type="project" value="TreeGrafter"/>
</dbReference>
<evidence type="ECO:0000313" key="13">
    <source>
        <dbReference type="EMBL" id="KFD47628.1"/>
    </source>
</evidence>
<comment type="catalytic activity">
    <reaction evidence="8">
        <text>O-phospho-L-seryl-[protein] + H2O = L-seryl-[protein] + phosphate</text>
        <dbReference type="Rhea" id="RHEA:20629"/>
        <dbReference type="Rhea" id="RHEA-COMP:9863"/>
        <dbReference type="Rhea" id="RHEA-COMP:11604"/>
        <dbReference type="ChEBI" id="CHEBI:15377"/>
        <dbReference type="ChEBI" id="CHEBI:29999"/>
        <dbReference type="ChEBI" id="CHEBI:43474"/>
        <dbReference type="ChEBI" id="CHEBI:83421"/>
        <dbReference type="EC" id="3.1.3.16"/>
    </reaction>
</comment>
<dbReference type="InterPro" id="IPR050341">
    <property type="entry name" value="PP1_catalytic_subunit"/>
</dbReference>
<dbReference type="EC" id="3.1.3.16" evidence="11"/>
<dbReference type="Pfam" id="PF00149">
    <property type="entry name" value="Metallophos"/>
    <property type="match status" value="1"/>
</dbReference>
<dbReference type="PROSITE" id="PS00125">
    <property type="entry name" value="SER_THR_PHOSPHATASE"/>
    <property type="match status" value="1"/>
</dbReference>
<comment type="cofactor">
    <cofactor evidence="1">
        <name>Mn(2+)</name>
        <dbReference type="ChEBI" id="CHEBI:29035"/>
    </cofactor>
</comment>
<keyword evidence="15" id="KW-1185">Reference proteome</keyword>
<evidence type="ECO:0000256" key="1">
    <source>
        <dbReference type="ARBA" id="ARBA00001936"/>
    </source>
</evidence>
<evidence type="ECO:0000256" key="6">
    <source>
        <dbReference type="ARBA" id="ARBA00023211"/>
    </source>
</evidence>
<dbReference type="Gene3D" id="3.60.21.10">
    <property type="match status" value="1"/>
</dbReference>
<feature type="domain" description="Serine/threonine specific protein phosphatases" evidence="12">
    <location>
        <begin position="113"/>
        <end position="118"/>
    </location>
</feature>
<reference evidence="14 15" key="1">
    <citation type="journal article" date="2014" name="Nat. Genet.">
        <title>Genome and transcriptome of the porcine whipworm Trichuris suis.</title>
        <authorList>
            <person name="Jex A.R."/>
            <person name="Nejsum P."/>
            <person name="Schwarz E.M."/>
            <person name="Hu L."/>
            <person name="Young N.D."/>
            <person name="Hall R.S."/>
            <person name="Korhonen P.K."/>
            <person name="Liao S."/>
            <person name="Thamsborg S."/>
            <person name="Xia J."/>
            <person name="Xu P."/>
            <person name="Wang S."/>
            <person name="Scheerlinck J.P."/>
            <person name="Hofmann A."/>
            <person name="Sternberg P.W."/>
            <person name="Wang J."/>
            <person name="Gasser R.B."/>
        </authorList>
    </citation>
    <scope>NUCLEOTIDE SEQUENCE [LARGE SCALE GENOMIC DNA]</scope>
    <source>
        <strain evidence="14">DCEP-RM93F</strain>
        <strain evidence="13">DCEP-RM93M</strain>
    </source>
</reference>
<dbReference type="InterPro" id="IPR006186">
    <property type="entry name" value="Ser/Thr-sp_prot-phosphatase"/>
</dbReference>
<evidence type="ECO:0000259" key="12">
    <source>
        <dbReference type="PROSITE" id="PS00125"/>
    </source>
</evidence>
<dbReference type="GO" id="GO:0031272">
    <property type="term" value="P:regulation of pseudopodium assembly"/>
    <property type="evidence" value="ECO:0007669"/>
    <property type="project" value="UniProtKB-ARBA"/>
</dbReference>
<evidence type="ECO:0000256" key="2">
    <source>
        <dbReference type="ARBA" id="ARBA00008294"/>
    </source>
</evidence>
<dbReference type="Proteomes" id="UP000030758">
    <property type="component" value="Unassembled WGS sequence"/>
</dbReference>
<dbReference type="InterPro" id="IPR029052">
    <property type="entry name" value="Metallo-depent_PP-like"/>
</dbReference>
<dbReference type="PRINTS" id="PR00114">
    <property type="entry name" value="STPHPHTASE"/>
</dbReference>
<evidence type="ECO:0000256" key="11">
    <source>
        <dbReference type="RuleBase" id="RU004273"/>
    </source>
</evidence>
<dbReference type="FunFam" id="3.60.21.10:FF:000026">
    <property type="entry name" value="Serine/threonine-protein phosphatase"/>
    <property type="match status" value="1"/>
</dbReference>
<evidence type="ECO:0000313" key="15">
    <source>
        <dbReference type="Proteomes" id="UP000030764"/>
    </source>
</evidence>
<dbReference type="AlphaFoldDB" id="A0A085NS71"/>
<evidence type="ECO:0000256" key="10">
    <source>
        <dbReference type="ARBA" id="ARBA00054219"/>
    </source>
</evidence>
<dbReference type="SUPFAM" id="SSF56300">
    <property type="entry name" value="Metallo-dependent phosphatases"/>
    <property type="match status" value="1"/>
</dbReference>
<protein>
    <recommendedName>
        <fullName evidence="11">Serine/threonine-protein phosphatase</fullName>
        <ecNumber evidence="11">3.1.3.16</ecNumber>
    </recommendedName>
</protein>
<dbReference type="EMBL" id="KL367478">
    <property type="protein sequence ID" value="KFD72317.1"/>
    <property type="molecule type" value="Genomic_DNA"/>
</dbReference>
<sequence length="308" mass="35395">MEQEKKLRLAALMKKIFSFRPLTEDDIFYIINMGIGAVERDGALIELDAPVVICGDIHGQYFDLLRLFDYVGWPPHVRYLFLGDYVDRGHYSIEVICMVMLYKILFPVDFFILRGNHECPSINRIYGFYDECMRRYSYEVYRRFQVAFSHFPIAGLVSGRLFCMHGGLSPELHSFDQIRNMELPFLIPTQGLKCDLLWADPDHRGSGFTASMRGAGVVFGADVVIDMCRRLDIDMVVRAHQVVQNGYEFFAGNRLVTIFSAPNYCGEFNNSAGVLAVDEQLRCRITILKPTYETEQSEESQKTVLKKN</sequence>
<evidence type="ECO:0000256" key="5">
    <source>
        <dbReference type="ARBA" id="ARBA00022912"/>
    </source>
</evidence>
<comment type="similarity">
    <text evidence="2 11">Belongs to the PPP phosphatase family.</text>
</comment>
<dbReference type="GO" id="GO:0097723">
    <property type="term" value="P:amoeboid sperm motility"/>
    <property type="evidence" value="ECO:0007669"/>
    <property type="project" value="UniProtKB-ARBA"/>
</dbReference>
<dbReference type="GO" id="GO:0000785">
    <property type="term" value="C:chromatin"/>
    <property type="evidence" value="ECO:0007669"/>
    <property type="project" value="UniProtKB-ARBA"/>
</dbReference>
<organism evidence="14">
    <name type="scientific">Trichuris suis</name>
    <name type="common">pig whipworm</name>
    <dbReference type="NCBI Taxonomy" id="68888"/>
    <lineage>
        <taxon>Eukaryota</taxon>
        <taxon>Metazoa</taxon>
        <taxon>Ecdysozoa</taxon>
        <taxon>Nematoda</taxon>
        <taxon>Enoplea</taxon>
        <taxon>Dorylaimia</taxon>
        <taxon>Trichinellida</taxon>
        <taxon>Trichuridae</taxon>
        <taxon>Trichuris</taxon>
    </lineage>
</organism>
<dbReference type="PANTHER" id="PTHR11668">
    <property type="entry name" value="SERINE/THREONINE PROTEIN PHOSPHATASE"/>
    <property type="match status" value="1"/>
</dbReference>
<keyword evidence="3" id="KW-0479">Metal-binding</keyword>
<feature type="non-terminal residue" evidence="14">
    <location>
        <position position="308"/>
    </location>
</feature>
<proteinExistence type="inferred from homology"/>